<proteinExistence type="predicted"/>
<dbReference type="EMBL" id="AVOT02000261">
    <property type="protein sequence ID" value="MBW0462014.1"/>
    <property type="molecule type" value="Genomic_DNA"/>
</dbReference>
<sequence length="795" mass="92084">MIKEGTSIYAEENTFKSPISIGMRYRTKRWGSKLVIDRTTIEEVTTNDVYQLPLQLFQWTSPTTPTKAVARGWPQKGCSSRFTTSYAPFFLKPVYSRELDLRNGPRNQKALGRDSQVCRTLTLRTAMMPPLLTSLMVFLLANVTSAGLLDYPTHANAINEAQSSAHSGFQPYNDDAFWSELGDLVGDEDALQLRGPLQNFPHQHSPQPPISPSEITMEYYPSQLHGSDLSVNLGRQNGLVRGENQVGIEMPETVTNHETGNLVTQSSNKEDEALSHLVESDKAMSETETRGEEFTQKRQYEESHELLDKPGYGKKLKLVPNHRYEERKKSSNQYSLRYEEKNEKVRNVEMATIYQLVGEKNLDTFRTSLYEFVCGLKRKGSEEEAKDFIPLTKQFRHRLLLACKASLLQIDVYARLFNKDVNKGDLMKVQEEAFLFLQFFWRVASTTIEDVTSKYYYTRQNKFVNSCLERAQNVLYNTNCEELRTESASWRGTEAFIHIYWNKDFPVGEKVSIKQNLRLYVAQFNIDTSLFLRVQAFKLQAWHEETGSPLDASQLVQFCRDKYRYSILFYSKTLGQAGLDRFRLSLKPLLKSVWNRYDDRIKLFIETPISDIINRVSYIMKSSFLKLHVYYSLGFGAQIPSEFVDGFNTKALHLLQYFCEFALFGKVDEKNRDAVIEEIFNKDEIFAISRISLSIDAQNEAVGEWISWHATEFLVRRISQKNLTPDQKEQITKRIEYVAEENNVAALFDPRTDEEFEETFSQVEYFLTFHSARALFDRRLIIVPKIFHRAENSFK</sequence>
<keyword evidence="3" id="KW-1185">Reference proteome</keyword>
<dbReference type="Proteomes" id="UP000765509">
    <property type="component" value="Unassembled WGS sequence"/>
</dbReference>
<accession>A0A9Q3BB32</accession>
<comment type="caution">
    <text evidence="2">The sequence shown here is derived from an EMBL/GenBank/DDBJ whole genome shotgun (WGS) entry which is preliminary data.</text>
</comment>
<feature type="region of interest" description="Disordered" evidence="1">
    <location>
        <begin position="279"/>
        <end position="305"/>
    </location>
</feature>
<dbReference type="AlphaFoldDB" id="A0A9Q3BB32"/>
<reference evidence="2" key="1">
    <citation type="submission" date="2021-03" db="EMBL/GenBank/DDBJ databases">
        <title>Draft genome sequence of rust myrtle Austropuccinia psidii MF-1, a brazilian biotype.</title>
        <authorList>
            <person name="Quecine M.C."/>
            <person name="Pachon D.M.R."/>
            <person name="Bonatelli M.L."/>
            <person name="Correr F.H."/>
            <person name="Franceschini L.M."/>
            <person name="Leite T.F."/>
            <person name="Margarido G.R.A."/>
            <person name="Almeida C.A."/>
            <person name="Ferrarezi J.A."/>
            <person name="Labate C.A."/>
        </authorList>
    </citation>
    <scope>NUCLEOTIDE SEQUENCE</scope>
    <source>
        <strain evidence="2">MF-1</strain>
    </source>
</reference>
<gene>
    <name evidence="2" type="ORF">O181_001729</name>
</gene>
<name>A0A9Q3BB32_9BASI</name>
<evidence type="ECO:0000313" key="2">
    <source>
        <dbReference type="EMBL" id="MBW0462014.1"/>
    </source>
</evidence>
<evidence type="ECO:0000313" key="3">
    <source>
        <dbReference type="Proteomes" id="UP000765509"/>
    </source>
</evidence>
<protein>
    <submittedName>
        <fullName evidence="2">Uncharacterized protein</fullName>
    </submittedName>
</protein>
<organism evidence="2 3">
    <name type="scientific">Austropuccinia psidii MF-1</name>
    <dbReference type="NCBI Taxonomy" id="1389203"/>
    <lineage>
        <taxon>Eukaryota</taxon>
        <taxon>Fungi</taxon>
        <taxon>Dikarya</taxon>
        <taxon>Basidiomycota</taxon>
        <taxon>Pucciniomycotina</taxon>
        <taxon>Pucciniomycetes</taxon>
        <taxon>Pucciniales</taxon>
        <taxon>Sphaerophragmiaceae</taxon>
        <taxon>Austropuccinia</taxon>
    </lineage>
</organism>
<evidence type="ECO:0000256" key="1">
    <source>
        <dbReference type="SAM" id="MobiDB-lite"/>
    </source>
</evidence>